<dbReference type="EMBL" id="CM001224">
    <property type="protein sequence ID" value="KEH20808.1"/>
    <property type="molecule type" value="Genomic_DNA"/>
</dbReference>
<evidence type="ECO:0000256" key="6">
    <source>
        <dbReference type="ARBA" id="ARBA00048679"/>
    </source>
</evidence>
<evidence type="ECO:0000256" key="2">
    <source>
        <dbReference type="ARBA" id="ARBA00012513"/>
    </source>
</evidence>
<keyword evidence="10" id="KW-0808">Transferase</keyword>
<evidence type="ECO:0000256" key="4">
    <source>
        <dbReference type="ARBA" id="ARBA00023180"/>
    </source>
</evidence>
<name>A0A072TVA7_MEDTR</name>
<dbReference type="PANTHER" id="PTHR33355">
    <property type="entry name" value="WALL-ASSOCIATED RECEPTOR KINASE CARBOXY-TERMINAL PROTEIN-RELATED"/>
    <property type="match status" value="1"/>
</dbReference>
<protein>
    <recommendedName>
        <fullName evidence="2">non-specific serine/threonine protein kinase</fullName>
        <ecNumber evidence="2">2.7.11.1</ecNumber>
    </recommendedName>
</protein>
<comment type="subcellular location">
    <subcellularLocation>
        <location evidence="1">Membrane</location>
        <topology evidence="1">Single-pass membrane protein</topology>
    </subcellularLocation>
</comment>
<dbReference type="AlphaFoldDB" id="A0A072TVA7"/>
<dbReference type="Proteomes" id="UP000002051">
    <property type="component" value="Chromosome 8"/>
</dbReference>
<dbReference type="OrthoDB" id="1933476at2759"/>
<feature type="signal peptide" evidence="7">
    <location>
        <begin position="1"/>
        <end position="26"/>
    </location>
</feature>
<dbReference type="InterPro" id="IPR025287">
    <property type="entry name" value="WAK_GUB"/>
</dbReference>
<evidence type="ECO:0000313" key="11">
    <source>
        <dbReference type="EnsemblPlants" id="KEH20808"/>
    </source>
</evidence>
<dbReference type="GO" id="GO:0004674">
    <property type="term" value="F:protein serine/threonine kinase activity"/>
    <property type="evidence" value="ECO:0007669"/>
    <property type="project" value="UniProtKB-EC"/>
</dbReference>
<gene>
    <name evidence="11" type="primary">25501890</name>
    <name evidence="10" type="ordered locus">MTR_8g090055</name>
</gene>
<dbReference type="Pfam" id="PF14380">
    <property type="entry name" value="WAK_assoc"/>
    <property type="match status" value="1"/>
</dbReference>
<evidence type="ECO:0000313" key="10">
    <source>
        <dbReference type="EMBL" id="KEH20808.1"/>
    </source>
</evidence>
<evidence type="ECO:0000313" key="12">
    <source>
        <dbReference type="Proteomes" id="UP000002051"/>
    </source>
</evidence>
<dbReference type="InterPro" id="IPR032872">
    <property type="entry name" value="WAK_assoc_C"/>
</dbReference>
<reference evidence="10 12" key="2">
    <citation type="journal article" date="2014" name="BMC Genomics">
        <title>An improved genome release (version Mt4.0) for the model legume Medicago truncatula.</title>
        <authorList>
            <person name="Tang H."/>
            <person name="Krishnakumar V."/>
            <person name="Bidwell S."/>
            <person name="Rosen B."/>
            <person name="Chan A."/>
            <person name="Zhou S."/>
            <person name="Gentzbittel L."/>
            <person name="Childs K.L."/>
            <person name="Yandell M."/>
            <person name="Gundlach H."/>
            <person name="Mayer K.F."/>
            <person name="Schwartz D.C."/>
            <person name="Town C.D."/>
        </authorList>
    </citation>
    <scope>GENOME REANNOTATION</scope>
    <source>
        <strain evidence="10">A17</strain>
        <strain evidence="11 12">cv. Jemalong A17</strain>
    </source>
</reference>
<keyword evidence="10" id="KW-0418">Kinase</keyword>
<sequence length="300" mass="32072">MALPPPLSTLLNFFMILLLASPPTASTPVCHDTCGSIQVKYPFGTGPGCGSPLFNPYITCTSNGTLDQLILKTHTSSYPITSISYTTSTLILTPPYMSTCTTMQTSPNFGIDLTAPFQISSSTFILLHCQVKSSTICDTSFDYLCASLYSCPEVVSLGMPLFSPTNTCCVYSPGNLDGKGELNLRENDCSGYTSVVSLGDNPTDPTHWVYGVALKYTHGVFDDIVTTKCTSCESSGGVCGYAPPGSGFVCVCKSGYNTSLDCSNYDQNQDFLWDSISPPPMYNVGNVWSSILAGIIFSLV</sequence>
<dbReference type="Pfam" id="PF13947">
    <property type="entry name" value="GUB_WAK_bind"/>
    <property type="match status" value="1"/>
</dbReference>
<keyword evidence="12" id="KW-1185">Reference proteome</keyword>
<feature type="domain" description="Wall-associated receptor kinase galacturonan-binding" evidence="8">
    <location>
        <begin position="30"/>
        <end position="92"/>
    </location>
</feature>
<evidence type="ECO:0000256" key="1">
    <source>
        <dbReference type="ARBA" id="ARBA00004167"/>
    </source>
</evidence>
<dbReference type="STRING" id="3880.A0A072TVA7"/>
<evidence type="ECO:0000256" key="7">
    <source>
        <dbReference type="SAM" id="SignalP"/>
    </source>
</evidence>
<keyword evidence="3 7" id="KW-0732">Signal</keyword>
<evidence type="ECO:0000259" key="9">
    <source>
        <dbReference type="Pfam" id="PF14380"/>
    </source>
</evidence>
<comment type="catalytic activity">
    <reaction evidence="6">
        <text>L-seryl-[protein] + ATP = O-phospho-L-seryl-[protein] + ADP + H(+)</text>
        <dbReference type="Rhea" id="RHEA:17989"/>
        <dbReference type="Rhea" id="RHEA-COMP:9863"/>
        <dbReference type="Rhea" id="RHEA-COMP:11604"/>
        <dbReference type="ChEBI" id="CHEBI:15378"/>
        <dbReference type="ChEBI" id="CHEBI:29999"/>
        <dbReference type="ChEBI" id="CHEBI:30616"/>
        <dbReference type="ChEBI" id="CHEBI:83421"/>
        <dbReference type="ChEBI" id="CHEBI:456216"/>
        <dbReference type="EC" id="2.7.11.1"/>
    </reaction>
</comment>
<dbReference type="GO" id="GO:0016020">
    <property type="term" value="C:membrane"/>
    <property type="evidence" value="ECO:0007669"/>
    <property type="project" value="UniProtKB-SubCell"/>
</dbReference>
<dbReference type="KEGG" id="mtr:25501890"/>
<keyword evidence="10" id="KW-0675">Receptor</keyword>
<dbReference type="HOGENOM" id="CLU_066545_0_0_1"/>
<dbReference type="GO" id="GO:0030247">
    <property type="term" value="F:polysaccharide binding"/>
    <property type="evidence" value="ECO:0007669"/>
    <property type="project" value="InterPro"/>
</dbReference>
<dbReference type="PANTHER" id="PTHR33355:SF1">
    <property type="entry name" value="WALL-ASSOCIATED RECEPTOR KINASE-LIKE 15"/>
    <property type="match status" value="1"/>
</dbReference>
<evidence type="ECO:0000259" key="8">
    <source>
        <dbReference type="Pfam" id="PF13947"/>
    </source>
</evidence>
<evidence type="ECO:0000256" key="5">
    <source>
        <dbReference type="ARBA" id="ARBA00047899"/>
    </source>
</evidence>
<accession>A0A072TVA7</accession>
<reference evidence="11" key="3">
    <citation type="submission" date="2015-04" db="UniProtKB">
        <authorList>
            <consortium name="EnsemblPlants"/>
        </authorList>
    </citation>
    <scope>IDENTIFICATION</scope>
    <source>
        <strain evidence="11">cv. Jemalong A17</strain>
    </source>
</reference>
<dbReference type="EC" id="2.7.11.1" evidence="2"/>
<feature type="chain" id="PRO_5014499022" description="non-specific serine/threonine protein kinase" evidence="7">
    <location>
        <begin position="27"/>
        <end position="300"/>
    </location>
</feature>
<comment type="catalytic activity">
    <reaction evidence="5">
        <text>L-threonyl-[protein] + ATP = O-phospho-L-threonyl-[protein] + ADP + H(+)</text>
        <dbReference type="Rhea" id="RHEA:46608"/>
        <dbReference type="Rhea" id="RHEA-COMP:11060"/>
        <dbReference type="Rhea" id="RHEA-COMP:11605"/>
        <dbReference type="ChEBI" id="CHEBI:15378"/>
        <dbReference type="ChEBI" id="CHEBI:30013"/>
        <dbReference type="ChEBI" id="CHEBI:30616"/>
        <dbReference type="ChEBI" id="CHEBI:61977"/>
        <dbReference type="ChEBI" id="CHEBI:456216"/>
        <dbReference type="EC" id="2.7.11.1"/>
    </reaction>
</comment>
<evidence type="ECO:0000256" key="3">
    <source>
        <dbReference type="ARBA" id="ARBA00022729"/>
    </source>
</evidence>
<feature type="domain" description="Wall-associated receptor kinase C-terminal" evidence="9">
    <location>
        <begin position="225"/>
        <end position="254"/>
    </location>
</feature>
<organism evidence="10 12">
    <name type="scientific">Medicago truncatula</name>
    <name type="common">Barrel medic</name>
    <name type="synonym">Medicago tribuloides</name>
    <dbReference type="NCBI Taxonomy" id="3880"/>
    <lineage>
        <taxon>Eukaryota</taxon>
        <taxon>Viridiplantae</taxon>
        <taxon>Streptophyta</taxon>
        <taxon>Embryophyta</taxon>
        <taxon>Tracheophyta</taxon>
        <taxon>Spermatophyta</taxon>
        <taxon>Magnoliopsida</taxon>
        <taxon>eudicotyledons</taxon>
        <taxon>Gunneridae</taxon>
        <taxon>Pentapetalae</taxon>
        <taxon>rosids</taxon>
        <taxon>fabids</taxon>
        <taxon>Fabales</taxon>
        <taxon>Fabaceae</taxon>
        <taxon>Papilionoideae</taxon>
        <taxon>50 kb inversion clade</taxon>
        <taxon>NPAAA clade</taxon>
        <taxon>Hologalegina</taxon>
        <taxon>IRL clade</taxon>
        <taxon>Trifolieae</taxon>
        <taxon>Medicago</taxon>
    </lineage>
</organism>
<dbReference type="EnsemblPlants" id="KEH20808">
    <property type="protein sequence ID" value="KEH20808"/>
    <property type="gene ID" value="MTR_8g090055"/>
</dbReference>
<reference evidence="10 12" key="1">
    <citation type="journal article" date="2011" name="Nature">
        <title>The Medicago genome provides insight into the evolution of rhizobial symbioses.</title>
        <authorList>
            <person name="Young N.D."/>
            <person name="Debelle F."/>
            <person name="Oldroyd G.E."/>
            <person name="Geurts R."/>
            <person name="Cannon S.B."/>
            <person name="Udvardi M.K."/>
            <person name="Benedito V.A."/>
            <person name="Mayer K.F."/>
            <person name="Gouzy J."/>
            <person name="Schoof H."/>
            <person name="Van de Peer Y."/>
            <person name="Proost S."/>
            <person name="Cook D.R."/>
            <person name="Meyers B.C."/>
            <person name="Spannagl M."/>
            <person name="Cheung F."/>
            <person name="De Mita S."/>
            <person name="Krishnakumar V."/>
            <person name="Gundlach H."/>
            <person name="Zhou S."/>
            <person name="Mudge J."/>
            <person name="Bharti A.K."/>
            <person name="Murray J.D."/>
            <person name="Naoumkina M.A."/>
            <person name="Rosen B."/>
            <person name="Silverstein K.A."/>
            <person name="Tang H."/>
            <person name="Rombauts S."/>
            <person name="Zhao P.X."/>
            <person name="Zhou P."/>
            <person name="Barbe V."/>
            <person name="Bardou P."/>
            <person name="Bechner M."/>
            <person name="Bellec A."/>
            <person name="Berger A."/>
            <person name="Berges H."/>
            <person name="Bidwell S."/>
            <person name="Bisseling T."/>
            <person name="Choisne N."/>
            <person name="Couloux A."/>
            <person name="Denny R."/>
            <person name="Deshpande S."/>
            <person name="Dai X."/>
            <person name="Doyle J.J."/>
            <person name="Dudez A.M."/>
            <person name="Farmer A.D."/>
            <person name="Fouteau S."/>
            <person name="Franken C."/>
            <person name="Gibelin C."/>
            <person name="Gish J."/>
            <person name="Goldstein S."/>
            <person name="Gonzalez A.J."/>
            <person name="Green P.J."/>
            <person name="Hallab A."/>
            <person name="Hartog M."/>
            <person name="Hua A."/>
            <person name="Humphray S.J."/>
            <person name="Jeong D.H."/>
            <person name="Jing Y."/>
            <person name="Jocker A."/>
            <person name="Kenton S.M."/>
            <person name="Kim D.J."/>
            <person name="Klee K."/>
            <person name="Lai H."/>
            <person name="Lang C."/>
            <person name="Lin S."/>
            <person name="Macmil S.L."/>
            <person name="Magdelenat G."/>
            <person name="Matthews L."/>
            <person name="McCorrison J."/>
            <person name="Monaghan E.L."/>
            <person name="Mun J.H."/>
            <person name="Najar F.Z."/>
            <person name="Nicholson C."/>
            <person name="Noirot C."/>
            <person name="O'Bleness M."/>
            <person name="Paule C.R."/>
            <person name="Poulain J."/>
            <person name="Prion F."/>
            <person name="Qin B."/>
            <person name="Qu C."/>
            <person name="Retzel E.F."/>
            <person name="Riddle C."/>
            <person name="Sallet E."/>
            <person name="Samain S."/>
            <person name="Samson N."/>
            <person name="Sanders I."/>
            <person name="Saurat O."/>
            <person name="Scarpelli C."/>
            <person name="Schiex T."/>
            <person name="Segurens B."/>
            <person name="Severin A.J."/>
            <person name="Sherrier D.J."/>
            <person name="Shi R."/>
            <person name="Sims S."/>
            <person name="Singer S.R."/>
            <person name="Sinharoy S."/>
            <person name="Sterck L."/>
            <person name="Viollet A."/>
            <person name="Wang B.B."/>
            <person name="Wang K."/>
            <person name="Wang M."/>
            <person name="Wang X."/>
            <person name="Warfsmann J."/>
            <person name="Weissenbach J."/>
            <person name="White D.D."/>
            <person name="White J.D."/>
            <person name="Wiley G.B."/>
            <person name="Wincker P."/>
            <person name="Xing Y."/>
            <person name="Yang L."/>
            <person name="Yao Z."/>
            <person name="Ying F."/>
            <person name="Zhai J."/>
            <person name="Zhou L."/>
            <person name="Zuber A."/>
            <person name="Denarie J."/>
            <person name="Dixon R.A."/>
            <person name="May G.D."/>
            <person name="Schwartz D.C."/>
            <person name="Rogers J."/>
            <person name="Quetier F."/>
            <person name="Town C.D."/>
            <person name="Roe B.A."/>
        </authorList>
    </citation>
    <scope>NUCLEOTIDE SEQUENCE [LARGE SCALE GENOMIC DNA]</scope>
    <source>
        <strain evidence="10">A17</strain>
        <strain evidence="11 12">cv. Jemalong A17</strain>
    </source>
</reference>
<proteinExistence type="predicted"/>
<keyword evidence="4" id="KW-0325">Glycoprotein</keyword>